<comment type="caution">
    <text evidence="3">The sequence shown here is derived from an EMBL/GenBank/DDBJ whole genome shotgun (WGS) entry which is preliminary data.</text>
</comment>
<feature type="region of interest" description="Disordered" evidence="1">
    <location>
        <begin position="247"/>
        <end position="267"/>
    </location>
</feature>
<organism evidence="3 5">
    <name type="scientific">Rotaria magnacalcarata</name>
    <dbReference type="NCBI Taxonomy" id="392030"/>
    <lineage>
        <taxon>Eukaryota</taxon>
        <taxon>Metazoa</taxon>
        <taxon>Spiralia</taxon>
        <taxon>Gnathifera</taxon>
        <taxon>Rotifera</taxon>
        <taxon>Eurotatoria</taxon>
        <taxon>Bdelloidea</taxon>
        <taxon>Philodinida</taxon>
        <taxon>Philodinidae</taxon>
        <taxon>Rotaria</taxon>
    </lineage>
</organism>
<evidence type="ECO:0000313" key="5">
    <source>
        <dbReference type="Proteomes" id="UP000663834"/>
    </source>
</evidence>
<accession>A0A815Q1A4</accession>
<name>A0A815Q1A4_9BILA</name>
<feature type="compositionally biased region" description="Low complexity" evidence="1">
    <location>
        <begin position="524"/>
        <end position="534"/>
    </location>
</feature>
<evidence type="ECO:0000313" key="3">
    <source>
        <dbReference type="EMBL" id="CAF1456880.1"/>
    </source>
</evidence>
<feature type="domain" description="Ty3 transposon capsid-like protein" evidence="2">
    <location>
        <begin position="315"/>
        <end position="486"/>
    </location>
</feature>
<dbReference type="PANTHER" id="PTHR33194">
    <property type="entry name" value="ZINC KNUCKLE DOMAINCONTAINING PROTEIN"/>
    <property type="match status" value="1"/>
</dbReference>
<dbReference type="AlphaFoldDB" id="A0A815Q1A4"/>
<dbReference type="EMBL" id="CAJNOW010005693">
    <property type="protein sequence ID" value="CAF1456880.1"/>
    <property type="molecule type" value="Genomic_DNA"/>
</dbReference>
<proteinExistence type="predicted"/>
<feature type="compositionally biased region" description="Low complexity" evidence="1">
    <location>
        <begin position="507"/>
        <end position="516"/>
    </location>
</feature>
<evidence type="ECO:0000313" key="4">
    <source>
        <dbReference type="EMBL" id="CAF4686783.1"/>
    </source>
</evidence>
<sequence>MNNNDRNNSITKSASSNSLNEQIGFETLPLTSTKNPEVIKPTHIKTNRRKSIMPTPHRTKDTQEPDKIINLPTEANTLFNNQQLKVNYICKDVDNKSRFDLNKIVDNIAHRVSQINVVDEGDSHSQSEENEDNDNFDNFILQNFVPFAGKQNVVVWLDETENKFNQLRISRKLRFDAISLLVVGDAKRAYIHNRKSIQCFDDFYEFLLLQFGVIDTSVTQFHPRQSNDKNSSNKYLPCSNTASNIHNETVPNSSNSIHPASQTSTSNSTIKVDLGATNSFGEIPDTKATINMSNSSSSELDHTINDLRRAIVGDLIKNPKTFKGSKDDVKKWIEEIEHLLEVAHIPDSTRLDIISYSLRGDALQWYKSNKSMFKSWDNFVIEIKRAFTSTFHEELAFKTLESYSQGENQSVRNFFNEVLKLCKEVDSSMSESIKLKNLLKKIKPSIQLEVRKKKPTSTAEFLEYAKEVEELFQLSNIIVDNNNNNNSNTCKYQQFPITSNYSLSTNSNSNLPNISSTKFSSGDYRNSNNNRNSYINRNIRYNPVSSSFTPNSFHSPQYSQTRTNNYNQRFQQNRYRPSYTTNSYNNNQKYTPAYQNNSSYNNNKQQPCSANTVFPTDSPADTNIEEESLSPSFCTVCNQPGHEATACPSF</sequence>
<dbReference type="InterPro" id="IPR045358">
    <property type="entry name" value="Ty3_capsid"/>
</dbReference>
<feature type="region of interest" description="Disordered" evidence="1">
    <location>
        <begin position="507"/>
        <end position="534"/>
    </location>
</feature>
<dbReference type="EMBL" id="CAJOBJ010123256">
    <property type="protein sequence ID" value="CAF4686783.1"/>
    <property type="molecule type" value="Genomic_DNA"/>
</dbReference>
<dbReference type="Proteomes" id="UP000681720">
    <property type="component" value="Unassembled WGS sequence"/>
</dbReference>
<evidence type="ECO:0000259" key="2">
    <source>
        <dbReference type="Pfam" id="PF19259"/>
    </source>
</evidence>
<gene>
    <name evidence="4" type="ORF">GIL414_LOCUS42504</name>
    <name evidence="3" type="ORF">KQP761_LOCUS12291</name>
</gene>
<dbReference type="Pfam" id="PF19259">
    <property type="entry name" value="Ty3_capsid"/>
    <property type="match status" value="1"/>
</dbReference>
<dbReference type="OrthoDB" id="6782628at2759"/>
<evidence type="ECO:0000256" key="1">
    <source>
        <dbReference type="SAM" id="MobiDB-lite"/>
    </source>
</evidence>
<protein>
    <recommendedName>
        <fullName evidence="2">Ty3 transposon capsid-like protein domain-containing protein</fullName>
    </recommendedName>
</protein>
<dbReference type="PANTHER" id="PTHR33194:SF4">
    <property type="entry name" value="CCHC-TYPE DOMAIN-CONTAINING PROTEIN"/>
    <property type="match status" value="1"/>
</dbReference>
<dbReference type="Proteomes" id="UP000663834">
    <property type="component" value="Unassembled WGS sequence"/>
</dbReference>
<reference evidence="3" key="1">
    <citation type="submission" date="2021-02" db="EMBL/GenBank/DDBJ databases">
        <authorList>
            <person name="Nowell W R."/>
        </authorList>
    </citation>
    <scope>NUCLEOTIDE SEQUENCE</scope>
</reference>